<reference evidence="1" key="1">
    <citation type="submission" date="2020-08" db="EMBL/GenBank/DDBJ databases">
        <title>Multicomponent nature underlies the extraordinary mechanical properties of spider dragline silk.</title>
        <authorList>
            <person name="Kono N."/>
            <person name="Nakamura H."/>
            <person name="Mori M."/>
            <person name="Yoshida Y."/>
            <person name="Ohtoshi R."/>
            <person name="Malay A.D."/>
            <person name="Moran D.A.P."/>
            <person name="Tomita M."/>
            <person name="Numata K."/>
            <person name="Arakawa K."/>
        </authorList>
    </citation>
    <scope>NUCLEOTIDE SEQUENCE</scope>
</reference>
<dbReference type="PANTHER" id="PTHR46060">
    <property type="entry name" value="MARINER MOS1 TRANSPOSASE-LIKE PROTEIN"/>
    <property type="match status" value="1"/>
</dbReference>
<comment type="caution">
    <text evidence="1">The sequence shown here is derived from an EMBL/GenBank/DDBJ whole genome shotgun (WGS) entry which is preliminary data.</text>
</comment>
<dbReference type="EMBL" id="BMAW01104423">
    <property type="protein sequence ID" value="GFT14232.1"/>
    <property type="molecule type" value="Genomic_DNA"/>
</dbReference>
<name>A0A8X6TJA3_NEPPI</name>
<dbReference type="AlphaFoldDB" id="A0A8X6TJA3"/>
<dbReference type="Proteomes" id="UP000887013">
    <property type="component" value="Unassembled WGS sequence"/>
</dbReference>
<dbReference type="OrthoDB" id="6420373at2759"/>
<sequence>MVKVFRSGRNETADLFLTVWLLISQHQIDNVSGLFSKDCLWTTWELSAIVSLSHQMVWHILKKCFNMKKLSSQWVPHRLTYFQKSHLVARWLVSTSSYIAMKDIFMQCIIAIDKTWARAYDPELKRQSNQWHHPSSSNSTVGYRLC</sequence>
<proteinExistence type="predicted"/>
<dbReference type="PANTHER" id="PTHR46060:SF1">
    <property type="entry name" value="MARINER MOS1 TRANSPOSASE-LIKE PROTEIN"/>
    <property type="match status" value="1"/>
</dbReference>
<dbReference type="InterPro" id="IPR052709">
    <property type="entry name" value="Transposase-MT_Hybrid"/>
</dbReference>
<evidence type="ECO:0000313" key="2">
    <source>
        <dbReference type="Proteomes" id="UP000887013"/>
    </source>
</evidence>
<protein>
    <submittedName>
        <fullName evidence="1">Uncharacterized protein</fullName>
    </submittedName>
</protein>
<organism evidence="1 2">
    <name type="scientific">Nephila pilipes</name>
    <name type="common">Giant wood spider</name>
    <name type="synonym">Nephila maculata</name>
    <dbReference type="NCBI Taxonomy" id="299642"/>
    <lineage>
        <taxon>Eukaryota</taxon>
        <taxon>Metazoa</taxon>
        <taxon>Ecdysozoa</taxon>
        <taxon>Arthropoda</taxon>
        <taxon>Chelicerata</taxon>
        <taxon>Arachnida</taxon>
        <taxon>Araneae</taxon>
        <taxon>Araneomorphae</taxon>
        <taxon>Entelegynae</taxon>
        <taxon>Araneoidea</taxon>
        <taxon>Nephilidae</taxon>
        <taxon>Nephila</taxon>
    </lineage>
</organism>
<gene>
    <name evidence="1" type="primary">AVEN_196445_1</name>
    <name evidence="1" type="ORF">NPIL_195831</name>
</gene>
<evidence type="ECO:0000313" key="1">
    <source>
        <dbReference type="EMBL" id="GFT14232.1"/>
    </source>
</evidence>
<keyword evidence="2" id="KW-1185">Reference proteome</keyword>
<accession>A0A8X6TJA3</accession>